<organism evidence="1">
    <name type="scientific">Lepeophtheirus salmonis</name>
    <name type="common">Salmon louse</name>
    <name type="synonym">Caligus salmonis</name>
    <dbReference type="NCBI Taxonomy" id="72036"/>
    <lineage>
        <taxon>Eukaryota</taxon>
        <taxon>Metazoa</taxon>
        <taxon>Ecdysozoa</taxon>
        <taxon>Arthropoda</taxon>
        <taxon>Crustacea</taxon>
        <taxon>Multicrustacea</taxon>
        <taxon>Hexanauplia</taxon>
        <taxon>Copepoda</taxon>
        <taxon>Siphonostomatoida</taxon>
        <taxon>Caligidae</taxon>
        <taxon>Lepeophtheirus</taxon>
    </lineage>
</organism>
<dbReference type="EMBL" id="HACA01031585">
    <property type="protein sequence ID" value="CDW48946.1"/>
    <property type="molecule type" value="Transcribed_RNA"/>
</dbReference>
<protein>
    <submittedName>
        <fullName evidence="1">Uncharacterized protein</fullName>
    </submittedName>
</protein>
<sequence>MEKYGEFKILLCCPCPQRLFCKPFDSVIMSCPISCQTFSMSCKSGHFFSSIL</sequence>
<accession>A0A0K2VG85</accession>
<dbReference type="AlphaFoldDB" id="A0A0K2VG85"/>
<evidence type="ECO:0000313" key="1">
    <source>
        <dbReference type="EMBL" id="CDW48946.1"/>
    </source>
</evidence>
<proteinExistence type="predicted"/>
<reference evidence="1" key="1">
    <citation type="submission" date="2014-05" db="EMBL/GenBank/DDBJ databases">
        <authorList>
            <person name="Chronopoulou M."/>
        </authorList>
    </citation>
    <scope>NUCLEOTIDE SEQUENCE</scope>
    <source>
        <tissue evidence="1">Whole organism</tissue>
    </source>
</reference>
<name>A0A0K2VG85_LEPSM</name>